<organism evidence="1 2">
    <name type="scientific">Candidatus Yanofskybacteria bacterium RIFCSPHIGHO2_01_FULL_44_17</name>
    <dbReference type="NCBI Taxonomy" id="1802668"/>
    <lineage>
        <taxon>Bacteria</taxon>
        <taxon>Candidatus Yanofskyibacteriota</taxon>
    </lineage>
</organism>
<proteinExistence type="predicted"/>
<dbReference type="EMBL" id="MGJI01000007">
    <property type="protein sequence ID" value="OGN05562.1"/>
    <property type="molecule type" value="Genomic_DNA"/>
</dbReference>
<gene>
    <name evidence="1" type="ORF">A2831_03385</name>
</gene>
<accession>A0A1F8EXF6</accession>
<evidence type="ECO:0000313" key="2">
    <source>
        <dbReference type="Proteomes" id="UP000177507"/>
    </source>
</evidence>
<sequence>MGEYRHLLCLDCKQKIKIRVTEKSFGKTVIITCPSCKTGLRFNIPVPAGWSSYKEEPPKKDSFPEELEKILARLGINPYGGIDN</sequence>
<protein>
    <submittedName>
        <fullName evidence="1">Uncharacterized protein</fullName>
    </submittedName>
</protein>
<comment type="caution">
    <text evidence="1">The sequence shown here is derived from an EMBL/GenBank/DDBJ whole genome shotgun (WGS) entry which is preliminary data.</text>
</comment>
<name>A0A1F8EXF6_9BACT</name>
<reference evidence="1 2" key="1">
    <citation type="journal article" date="2016" name="Nat. Commun.">
        <title>Thousands of microbial genomes shed light on interconnected biogeochemical processes in an aquifer system.</title>
        <authorList>
            <person name="Anantharaman K."/>
            <person name="Brown C.T."/>
            <person name="Hug L.A."/>
            <person name="Sharon I."/>
            <person name="Castelle C.J."/>
            <person name="Probst A.J."/>
            <person name="Thomas B.C."/>
            <person name="Singh A."/>
            <person name="Wilkins M.J."/>
            <person name="Karaoz U."/>
            <person name="Brodie E.L."/>
            <person name="Williams K.H."/>
            <person name="Hubbard S.S."/>
            <person name="Banfield J.F."/>
        </authorList>
    </citation>
    <scope>NUCLEOTIDE SEQUENCE [LARGE SCALE GENOMIC DNA]</scope>
</reference>
<dbReference type="Proteomes" id="UP000177507">
    <property type="component" value="Unassembled WGS sequence"/>
</dbReference>
<evidence type="ECO:0000313" key="1">
    <source>
        <dbReference type="EMBL" id="OGN05562.1"/>
    </source>
</evidence>
<dbReference type="AlphaFoldDB" id="A0A1F8EXF6"/>